<dbReference type="AlphaFoldDB" id="A0A397USW5"/>
<dbReference type="EMBL" id="QKWP01001270">
    <property type="protein sequence ID" value="RIB10276.1"/>
    <property type="molecule type" value="Genomic_DNA"/>
</dbReference>
<name>A0A397USW5_9GLOM</name>
<accession>A0A397USW5</accession>
<keyword evidence="2" id="KW-1185">Reference proteome</keyword>
<organism evidence="1 2">
    <name type="scientific">Gigaspora rosea</name>
    <dbReference type="NCBI Taxonomy" id="44941"/>
    <lineage>
        <taxon>Eukaryota</taxon>
        <taxon>Fungi</taxon>
        <taxon>Fungi incertae sedis</taxon>
        <taxon>Mucoromycota</taxon>
        <taxon>Glomeromycotina</taxon>
        <taxon>Glomeromycetes</taxon>
        <taxon>Diversisporales</taxon>
        <taxon>Gigasporaceae</taxon>
        <taxon>Gigaspora</taxon>
    </lineage>
</organism>
<dbReference type="Proteomes" id="UP000266673">
    <property type="component" value="Unassembled WGS sequence"/>
</dbReference>
<evidence type="ECO:0000313" key="1">
    <source>
        <dbReference type="EMBL" id="RIB10276.1"/>
    </source>
</evidence>
<proteinExistence type="predicted"/>
<evidence type="ECO:0000313" key="2">
    <source>
        <dbReference type="Proteomes" id="UP000266673"/>
    </source>
</evidence>
<reference evidence="1 2" key="1">
    <citation type="submission" date="2018-06" db="EMBL/GenBank/DDBJ databases">
        <title>Comparative genomics reveals the genomic features of Rhizophagus irregularis, R. cerebriforme, R. diaphanum and Gigaspora rosea, and their symbiotic lifestyle signature.</title>
        <authorList>
            <person name="Morin E."/>
            <person name="San Clemente H."/>
            <person name="Chen E.C.H."/>
            <person name="De La Providencia I."/>
            <person name="Hainaut M."/>
            <person name="Kuo A."/>
            <person name="Kohler A."/>
            <person name="Murat C."/>
            <person name="Tang N."/>
            <person name="Roy S."/>
            <person name="Loubradou J."/>
            <person name="Henrissat B."/>
            <person name="Grigoriev I.V."/>
            <person name="Corradi N."/>
            <person name="Roux C."/>
            <person name="Martin F.M."/>
        </authorList>
    </citation>
    <scope>NUCLEOTIDE SEQUENCE [LARGE SCALE GENOMIC DNA]</scope>
    <source>
        <strain evidence="1 2">DAOM 194757</strain>
    </source>
</reference>
<protein>
    <submittedName>
        <fullName evidence="1">Uncharacterized protein</fullName>
    </submittedName>
</protein>
<comment type="caution">
    <text evidence="1">The sequence shown here is derived from an EMBL/GenBank/DDBJ whole genome shotgun (WGS) entry which is preliminary data.</text>
</comment>
<gene>
    <name evidence="1" type="ORF">C2G38_2106482</name>
</gene>
<sequence>MYMIFFNLIIVVHDFVFFHPFLFITHTICYPYYYYDLLSQIINYILFNKLF</sequence>